<sequence>MLSSLNHISSNKGTVRCVIPCK</sequence>
<organism evidence="1">
    <name type="scientific">Anguilla anguilla</name>
    <name type="common">European freshwater eel</name>
    <name type="synonym">Muraena anguilla</name>
    <dbReference type="NCBI Taxonomy" id="7936"/>
    <lineage>
        <taxon>Eukaryota</taxon>
        <taxon>Metazoa</taxon>
        <taxon>Chordata</taxon>
        <taxon>Craniata</taxon>
        <taxon>Vertebrata</taxon>
        <taxon>Euteleostomi</taxon>
        <taxon>Actinopterygii</taxon>
        <taxon>Neopterygii</taxon>
        <taxon>Teleostei</taxon>
        <taxon>Anguilliformes</taxon>
        <taxon>Anguillidae</taxon>
        <taxon>Anguilla</taxon>
    </lineage>
</organism>
<dbReference type="AlphaFoldDB" id="A0A0E9PNI7"/>
<name>A0A0E9PNI7_ANGAN</name>
<dbReference type="EMBL" id="GBXM01103189">
    <property type="protein sequence ID" value="JAH05388.1"/>
    <property type="molecule type" value="Transcribed_RNA"/>
</dbReference>
<reference evidence="1" key="1">
    <citation type="submission" date="2014-11" db="EMBL/GenBank/DDBJ databases">
        <authorList>
            <person name="Amaro Gonzalez C."/>
        </authorList>
    </citation>
    <scope>NUCLEOTIDE SEQUENCE</scope>
</reference>
<reference evidence="1" key="2">
    <citation type="journal article" date="2015" name="Fish Shellfish Immunol.">
        <title>Early steps in the European eel (Anguilla anguilla)-Vibrio vulnificus interaction in the gills: Role of the RtxA13 toxin.</title>
        <authorList>
            <person name="Callol A."/>
            <person name="Pajuelo D."/>
            <person name="Ebbesson L."/>
            <person name="Teles M."/>
            <person name="MacKenzie S."/>
            <person name="Amaro C."/>
        </authorList>
    </citation>
    <scope>NUCLEOTIDE SEQUENCE</scope>
</reference>
<protein>
    <submittedName>
        <fullName evidence="1">Uncharacterized protein</fullName>
    </submittedName>
</protein>
<evidence type="ECO:0000313" key="1">
    <source>
        <dbReference type="EMBL" id="JAH05388.1"/>
    </source>
</evidence>
<accession>A0A0E9PNI7</accession>
<proteinExistence type="predicted"/>